<feature type="domain" description="Dihydroneopterin aldolase/epimerase" evidence="7">
    <location>
        <begin position="9"/>
        <end position="121"/>
    </location>
</feature>
<dbReference type="PANTHER" id="PTHR42844">
    <property type="entry name" value="DIHYDRONEOPTERIN ALDOLASE 1-RELATED"/>
    <property type="match status" value="1"/>
</dbReference>
<keyword evidence="10" id="KW-1185">Reference proteome</keyword>
<keyword evidence="4 6" id="KW-0289">Folate biosynthesis</keyword>
<dbReference type="GO" id="GO:0004150">
    <property type="term" value="F:dihydroneopterin aldolase activity"/>
    <property type="evidence" value="ECO:0007669"/>
    <property type="project" value="UniProtKB-UniRule"/>
</dbReference>
<protein>
    <recommendedName>
        <fullName evidence="6">7,8-dihydroneopterin aldolase</fullName>
        <ecNumber evidence="6">4.1.2.25</ecNumber>
    </recommendedName>
</protein>
<dbReference type="SMART" id="SM00905">
    <property type="entry name" value="FolB"/>
    <property type="match status" value="1"/>
</dbReference>
<dbReference type="InterPro" id="IPR006157">
    <property type="entry name" value="FolB_dom"/>
</dbReference>
<dbReference type="Pfam" id="PF02152">
    <property type="entry name" value="FolB"/>
    <property type="match status" value="1"/>
</dbReference>
<evidence type="ECO:0000256" key="6">
    <source>
        <dbReference type="RuleBase" id="RU362079"/>
    </source>
</evidence>
<keyword evidence="5 6" id="KW-0456">Lyase</keyword>
<reference evidence="9" key="2">
    <citation type="submission" date="2023-08" db="EMBL/GenBank/DDBJ databases">
        <title>Identification and characterization of horizontal gene transfer across gut microbiota members of farm animals based on homology search.</title>
        <authorList>
            <person name="Schwarzerova J."/>
            <person name="Nykrynova M."/>
            <person name="Jureckova K."/>
            <person name="Cejkova D."/>
            <person name="Rychlik I."/>
        </authorList>
    </citation>
    <scope>NUCLEOTIDE SEQUENCE</scope>
    <source>
        <strain evidence="9">ET15</strain>
        <strain evidence="8">ET37</strain>
    </source>
</reference>
<dbReference type="EC" id="4.1.2.25" evidence="6"/>
<dbReference type="SUPFAM" id="SSF55620">
    <property type="entry name" value="Tetrahydrobiopterin biosynthesis enzymes-like"/>
    <property type="match status" value="1"/>
</dbReference>
<dbReference type="AlphaFoldDB" id="A0AAW7JM44"/>
<dbReference type="Proteomes" id="UP001167831">
    <property type="component" value="Unassembled WGS sequence"/>
</dbReference>
<evidence type="ECO:0000313" key="11">
    <source>
        <dbReference type="Proteomes" id="UP001168478"/>
    </source>
</evidence>
<evidence type="ECO:0000256" key="2">
    <source>
        <dbReference type="ARBA" id="ARBA00005013"/>
    </source>
</evidence>
<dbReference type="NCBIfam" id="TIGR00526">
    <property type="entry name" value="folB_dom"/>
    <property type="match status" value="1"/>
</dbReference>
<reference evidence="9" key="1">
    <citation type="submission" date="2023-06" db="EMBL/GenBank/DDBJ databases">
        <authorList>
            <person name="Zeman M."/>
            <person name="Kubasova T."/>
            <person name="Jahodarova E."/>
            <person name="Nykrynova M."/>
            <person name="Rychlik I."/>
        </authorList>
    </citation>
    <scope>NUCLEOTIDE SEQUENCE</scope>
    <source>
        <strain evidence="9">ET15</strain>
        <strain evidence="8">ET37</strain>
    </source>
</reference>
<evidence type="ECO:0000256" key="1">
    <source>
        <dbReference type="ARBA" id="ARBA00001353"/>
    </source>
</evidence>
<dbReference type="InterPro" id="IPR006156">
    <property type="entry name" value="Dihydroneopterin_aldolase"/>
</dbReference>
<evidence type="ECO:0000313" key="10">
    <source>
        <dbReference type="Proteomes" id="UP001167831"/>
    </source>
</evidence>
<comment type="catalytic activity">
    <reaction evidence="1 6">
        <text>7,8-dihydroneopterin = 6-hydroxymethyl-7,8-dihydropterin + glycolaldehyde</text>
        <dbReference type="Rhea" id="RHEA:10540"/>
        <dbReference type="ChEBI" id="CHEBI:17001"/>
        <dbReference type="ChEBI" id="CHEBI:17071"/>
        <dbReference type="ChEBI" id="CHEBI:44841"/>
        <dbReference type="EC" id="4.1.2.25"/>
    </reaction>
</comment>
<dbReference type="Proteomes" id="UP001168478">
    <property type="component" value="Unassembled WGS sequence"/>
</dbReference>
<comment type="function">
    <text evidence="6">Catalyzes the conversion of 7,8-dihydroneopterin to 6-hydroxymethyl-7,8-dihydropterin.</text>
</comment>
<dbReference type="NCBIfam" id="TIGR00525">
    <property type="entry name" value="folB"/>
    <property type="match status" value="1"/>
</dbReference>
<comment type="caution">
    <text evidence="9">The sequence shown here is derived from an EMBL/GenBank/DDBJ whole genome shotgun (WGS) entry which is preliminary data.</text>
</comment>
<dbReference type="GO" id="GO:0046654">
    <property type="term" value="P:tetrahydrofolate biosynthetic process"/>
    <property type="evidence" value="ECO:0007669"/>
    <property type="project" value="UniProtKB-UniRule"/>
</dbReference>
<evidence type="ECO:0000256" key="4">
    <source>
        <dbReference type="ARBA" id="ARBA00022909"/>
    </source>
</evidence>
<dbReference type="GO" id="GO:0005737">
    <property type="term" value="C:cytoplasm"/>
    <property type="evidence" value="ECO:0007669"/>
    <property type="project" value="TreeGrafter"/>
</dbReference>
<dbReference type="Gene3D" id="3.30.1130.10">
    <property type="match status" value="1"/>
</dbReference>
<evidence type="ECO:0000256" key="5">
    <source>
        <dbReference type="ARBA" id="ARBA00023239"/>
    </source>
</evidence>
<dbReference type="InterPro" id="IPR043133">
    <property type="entry name" value="GTP-CH-I_C/QueF"/>
</dbReference>
<gene>
    <name evidence="9" type="primary">folB</name>
    <name evidence="8" type="ORF">QVN81_08660</name>
    <name evidence="9" type="ORF">QVN84_06450</name>
</gene>
<dbReference type="GO" id="GO:0046656">
    <property type="term" value="P:folic acid biosynthetic process"/>
    <property type="evidence" value="ECO:0007669"/>
    <property type="project" value="UniProtKB-UniRule"/>
</dbReference>
<accession>A0AAW7JM44</accession>
<dbReference type="PANTHER" id="PTHR42844:SF1">
    <property type="entry name" value="DIHYDRONEOPTERIN ALDOLASE 1-RELATED"/>
    <property type="match status" value="1"/>
</dbReference>
<comment type="pathway">
    <text evidence="2 6">Cofactor biosynthesis; tetrahydrofolate biosynthesis; 2-amino-4-hydroxy-6-hydroxymethyl-7,8-dihydropteridine diphosphate from 7,8-dihydroneopterin triphosphate: step 3/4.</text>
</comment>
<dbReference type="EMBL" id="JAUEIE010000008">
    <property type="protein sequence ID" value="MDN0023086.1"/>
    <property type="molecule type" value="Genomic_DNA"/>
</dbReference>
<dbReference type="CDD" id="cd00534">
    <property type="entry name" value="DHNA_DHNTPE"/>
    <property type="match status" value="1"/>
</dbReference>
<dbReference type="EMBL" id="JAUEIF010000004">
    <property type="protein sequence ID" value="MDN0025161.1"/>
    <property type="molecule type" value="Genomic_DNA"/>
</dbReference>
<proteinExistence type="inferred from homology"/>
<comment type="similarity">
    <text evidence="3 6">Belongs to the DHNA family.</text>
</comment>
<name>A0AAW7JM44_9BACT</name>
<evidence type="ECO:0000313" key="9">
    <source>
        <dbReference type="EMBL" id="MDN0025161.1"/>
    </source>
</evidence>
<dbReference type="RefSeq" id="WP_289825585.1">
    <property type="nucleotide sequence ID" value="NZ_JAUEIE010000008.1"/>
</dbReference>
<sequence>MYGYKCGYVFIDGMRFHSYHGVIEQERLTGNDYTVSVRAGYDVTRAMSTDDVSHTLNYADVYEVVSREMAVSSRLIEHVAGRMAERLFERFPLIQSLDIRIMKHNPPMGSDCTGAGVEIHLTNNKTK</sequence>
<evidence type="ECO:0000256" key="3">
    <source>
        <dbReference type="ARBA" id="ARBA00005708"/>
    </source>
</evidence>
<organism evidence="9 11">
    <name type="scientific">Leyella lascolaii</name>
    <dbReference type="NCBI Taxonomy" id="1776379"/>
    <lineage>
        <taxon>Bacteria</taxon>
        <taxon>Pseudomonadati</taxon>
        <taxon>Bacteroidota</taxon>
        <taxon>Bacteroidia</taxon>
        <taxon>Bacteroidales</taxon>
        <taxon>Prevotellaceae</taxon>
        <taxon>Leyella</taxon>
    </lineage>
</organism>
<evidence type="ECO:0000259" key="7">
    <source>
        <dbReference type="SMART" id="SM00905"/>
    </source>
</evidence>
<evidence type="ECO:0000313" key="8">
    <source>
        <dbReference type="EMBL" id="MDN0023086.1"/>
    </source>
</evidence>